<gene>
    <name evidence="1" type="ORF">COO20_14800</name>
</gene>
<proteinExistence type="predicted"/>
<dbReference type="Proteomes" id="UP000233597">
    <property type="component" value="Unassembled WGS sequence"/>
</dbReference>
<reference evidence="1 2" key="1">
    <citation type="submission" date="2017-09" db="EMBL/GenBank/DDBJ databases">
        <title>Biodiversity and function of Thalassospira species in the particle-attached aromatic-hydrocarbon-degrading consortia from the surface seawater of the South China Sea.</title>
        <authorList>
            <person name="Dong C."/>
            <person name="Liu R."/>
            <person name="Shao Z."/>
        </authorList>
    </citation>
    <scope>NUCLEOTIDE SEQUENCE [LARGE SCALE GENOMIC DNA]</scope>
    <source>
        <strain evidence="1 2">CSC1P2</strain>
    </source>
</reference>
<dbReference type="EMBL" id="NWTK01000009">
    <property type="protein sequence ID" value="PKR53361.1"/>
    <property type="molecule type" value="Genomic_DNA"/>
</dbReference>
<dbReference type="PRINTS" id="PR00081">
    <property type="entry name" value="GDHRDH"/>
</dbReference>
<protein>
    <submittedName>
        <fullName evidence="1">Oxidoreductase</fullName>
    </submittedName>
</protein>
<dbReference type="OrthoDB" id="9793825at2"/>
<dbReference type="SUPFAM" id="SSF51735">
    <property type="entry name" value="NAD(P)-binding Rossmann-fold domains"/>
    <property type="match status" value="1"/>
</dbReference>
<evidence type="ECO:0000313" key="2">
    <source>
        <dbReference type="Proteomes" id="UP000233597"/>
    </source>
</evidence>
<dbReference type="InterPro" id="IPR002347">
    <property type="entry name" value="SDR_fam"/>
</dbReference>
<organism evidence="1 2">
    <name type="scientific">Thalassospira marina</name>
    <dbReference type="NCBI Taxonomy" id="2048283"/>
    <lineage>
        <taxon>Bacteria</taxon>
        <taxon>Pseudomonadati</taxon>
        <taxon>Pseudomonadota</taxon>
        <taxon>Alphaproteobacteria</taxon>
        <taxon>Rhodospirillales</taxon>
        <taxon>Thalassospiraceae</taxon>
        <taxon>Thalassospira</taxon>
    </lineage>
</organism>
<name>A0A2N3KS31_9PROT</name>
<comment type="caution">
    <text evidence="1">The sequence shown here is derived from an EMBL/GenBank/DDBJ whole genome shotgun (WGS) entry which is preliminary data.</text>
</comment>
<dbReference type="AlphaFoldDB" id="A0A2N3KS31"/>
<accession>A0A2N3KS31</accession>
<dbReference type="InterPro" id="IPR051911">
    <property type="entry name" value="SDR_oxidoreductase"/>
</dbReference>
<dbReference type="PANTHER" id="PTHR43976">
    <property type="entry name" value="SHORT CHAIN DEHYDROGENASE"/>
    <property type="match status" value="1"/>
</dbReference>
<dbReference type="CDD" id="cd05374">
    <property type="entry name" value="17beta-HSD-like_SDR_c"/>
    <property type="match status" value="1"/>
</dbReference>
<dbReference type="RefSeq" id="WP_101267890.1">
    <property type="nucleotide sequence ID" value="NZ_NWTK01000009.1"/>
</dbReference>
<dbReference type="Pfam" id="PF00106">
    <property type="entry name" value="adh_short"/>
    <property type="match status" value="1"/>
</dbReference>
<dbReference type="Gene3D" id="3.40.50.720">
    <property type="entry name" value="NAD(P)-binding Rossmann-like Domain"/>
    <property type="match status" value="1"/>
</dbReference>
<dbReference type="PANTHER" id="PTHR43976:SF9">
    <property type="entry name" value="OXIDOREDUCTASE"/>
    <property type="match status" value="1"/>
</dbReference>
<evidence type="ECO:0000313" key="1">
    <source>
        <dbReference type="EMBL" id="PKR53361.1"/>
    </source>
</evidence>
<sequence>MKEVIIITGASSGFGQMTAHTLGRAGHIVYATMRETEGRNKPKADDYRSLSQAENIDIRPLEMDVCDQASVDKAIDAVLVEAGRIDVVVHNAGHMNLGPTEAFSVEQLAQMYDVNTLSTQRVNLAVLPHLRKQGKGLLVWVSSSSAKANWSPYLAPYFAAKAGMEQLAVSYSAELARFGIETSIIVPGAFTKGTNHFAHAMEPAYGDTAALYANGPTADLQNKVLEGTMSLVPDDADPALVADAIVDVVNAPFGQRPLRITIDPSQDGSEIVASVQDRIREDTLRRVGLADLLHPAKQQA</sequence>
<dbReference type="InterPro" id="IPR036291">
    <property type="entry name" value="NAD(P)-bd_dom_sf"/>
</dbReference>